<keyword evidence="4" id="KW-1185">Reference proteome</keyword>
<comment type="similarity">
    <text evidence="1">Belongs to the peptidase C56 family.</text>
</comment>
<reference evidence="4" key="2">
    <citation type="submission" date="2016-01" db="EMBL/GenBank/DDBJ databases">
        <title>Complete genome sequence of Agromyces aureus AR33T and comparison with related organisms.</title>
        <authorList>
            <person name="Corretto E."/>
            <person name="Antonielli L."/>
            <person name="Sessitsch A."/>
            <person name="Brader G."/>
        </authorList>
    </citation>
    <scope>NUCLEOTIDE SEQUENCE [LARGE SCALE GENOMIC DNA]</scope>
    <source>
        <strain evidence="4">AR33</strain>
    </source>
</reference>
<sequence length="196" mass="20907">MTKILIITGDAAESLEVLYPYERLKEEGFEVHIGAPEVRKLQFVVHDFVDGFDTYTEKLGHTWPADVALADVDPADYAAIVIPGGRAPEYLRNNEDAKRIVRHFFATDAPVAATCHGPLLLAAAGVLNGRTSSIYPELAIDLEVVGAAFENGGGVVDGNLVTSRAWPDNGTWMKAFLGVLAEAGVRAEGELAAASA</sequence>
<dbReference type="SUPFAM" id="SSF52317">
    <property type="entry name" value="Class I glutamine amidotransferase-like"/>
    <property type="match status" value="1"/>
</dbReference>
<dbReference type="PROSITE" id="PS51276">
    <property type="entry name" value="PEPTIDASE_C56_PFPI"/>
    <property type="match status" value="1"/>
</dbReference>
<dbReference type="EMBL" id="CP013979">
    <property type="protein sequence ID" value="ANJ25578.1"/>
    <property type="molecule type" value="Genomic_DNA"/>
</dbReference>
<dbReference type="InterPro" id="IPR029062">
    <property type="entry name" value="Class_I_gatase-like"/>
</dbReference>
<evidence type="ECO:0000313" key="3">
    <source>
        <dbReference type="EMBL" id="ANJ25578.1"/>
    </source>
</evidence>
<proteinExistence type="inferred from homology"/>
<accession>A0A191WBK4</accession>
<evidence type="ECO:0000259" key="2">
    <source>
        <dbReference type="Pfam" id="PF01965"/>
    </source>
</evidence>
<dbReference type="RefSeq" id="WP_067872088.1">
    <property type="nucleotide sequence ID" value="NZ_CP013979.1"/>
</dbReference>
<dbReference type="KEGG" id="agy:ATC03_01110"/>
<reference evidence="3 4" key="1">
    <citation type="journal article" date="2016" name="Int. J. Syst. Evol. Microbiol.">
        <title>Agromyces aureus sp. nov., isolated from the rhizosphere of Salix caprea L. grown in a heavy-metal-contaminated soil.</title>
        <authorList>
            <person name="Corretto E."/>
            <person name="Antonielli L."/>
            <person name="Sessitsch A."/>
            <person name="Compant S."/>
            <person name="Gorfer M."/>
            <person name="Kuffner M."/>
            <person name="Brader G."/>
        </authorList>
    </citation>
    <scope>NUCLEOTIDE SEQUENCE [LARGE SCALE GENOMIC DNA]</scope>
    <source>
        <strain evidence="3 4">AR33</strain>
    </source>
</reference>
<dbReference type="InterPro" id="IPR002818">
    <property type="entry name" value="DJ-1/PfpI"/>
</dbReference>
<dbReference type="InterPro" id="IPR006286">
    <property type="entry name" value="C56_PfpI-like"/>
</dbReference>
<name>A0A191WBK4_9MICO</name>
<organism evidence="3 4">
    <name type="scientific">Agromyces aureus</name>
    <dbReference type="NCBI Taxonomy" id="453304"/>
    <lineage>
        <taxon>Bacteria</taxon>
        <taxon>Bacillati</taxon>
        <taxon>Actinomycetota</taxon>
        <taxon>Actinomycetes</taxon>
        <taxon>Micrococcales</taxon>
        <taxon>Microbacteriaceae</taxon>
        <taxon>Agromyces</taxon>
    </lineage>
</organism>
<dbReference type="Pfam" id="PF01965">
    <property type="entry name" value="DJ-1_PfpI"/>
    <property type="match status" value="1"/>
</dbReference>
<protein>
    <submittedName>
        <fullName evidence="3">Peptidase</fullName>
    </submittedName>
</protein>
<evidence type="ECO:0000313" key="4">
    <source>
        <dbReference type="Proteomes" id="UP000078437"/>
    </source>
</evidence>
<dbReference type="Gene3D" id="3.40.50.880">
    <property type="match status" value="1"/>
</dbReference>
<dbReference type="Proteomes" id="UP000078437">
    <property type="component" value="Chromosome"/>
</dbReference>
<evidence type="ECO:0000256" key="1">
    <source>
        <dbReference type="ARBA" id="ARBA00008542"/>
    </source>
</evidence>
<dbReference type="PANTHER" id="PTHR42733">
    <property type="entry name" value="DJ-1 PROTEIN"/>
    <property type="match status" value="1"/>
</dbReference>
<dbReference type="AlphaFoldDB" id="A0A191WBK4"/>
<dbReference type="CDD" id="cd03169">
    <property type="entry name" value="GATase1_PfpI_1"/>
    <property type="match status" value="1"/>
</dbReference>
<feature type="domain" description="DJ-1/PfpI" evidence="2">
    <location>
        <begin position="3"/>
        <end position="177"/>
    </location>
</feature>
<dbReference type="PANTHER" id="PTHR42733:SF2">
    <property type="entry name" value="DJ-1_THIJ_PFPI FAMILY PROTEIN"/>
    <property type="match status" value="1"/>
</dbReference>
<dbReference type="NCBIfam" id="TIGR01382">
    <property type="entry name" value="PfpI"/>
    <property type="match status" value="1"/>
</dbReference>
<dbReference type="STRING" id="453304.ATC03_01110"/>
<dbReference type="OrthoDB" id="9792284at2"/>
<gene>
    <name evidence="3" type="ORF">ATC03_01110</name>
</gene>